<evidence type="ECO:0000313" key="2">
    <source>
        <dbReference type="WBParaSite" id="PgR015_g089_t08"/>
    </source>
</evidence>
<reference evidence="2" key="1">
    <citation type="submission" date="2022-11" db="UniProtKB">
        <authorList>
            <consortium name="WormBaseParasite"/>
        </authorList>
    </citation>
    <scope>IDENTIFICATION</scope>
</reference>
<organism evidence="1 2">
    <name type="scientific">Parascaris univalens</name>
    <name type="common">Nematode worm</name>
    <dbReference type="NCBI Taxonomy" id="6257"/>
    <lineage>
        <taxon>Eukaryota</taxon>
        <taxon>Metazoa</taxon>
        <taxon>Ecdysozoa</taxon>
        <taxon>Nematoda</taxon>
        <taxon>Chromadorea</taxon>
        <taxon>Rhabditida</taxon>
        <taxon>Spirurina</taxon>
        <taxon>Ascaridomorpha</taxon>
        <taxon>Ascaridoidea</taxon>
        <taxon>Ascarididae</taxon>
        <taxon>Parascaris</taxon>
    </lineage>
</organism>
<accession>A0A915AW71</accession>
<protein>
    <submittedName>
        <fullName evidence="2">Signal transducing adapter molecule 1</fullName>
    </submittedName>
</protein>
<sequence>MSSDSTAVGNRKMRRYKLTALHTHLTTLYFRMLLRTVVKLY</sequence>
<dbReference type="WBParaSite" id="PgR015_g089_t08">
    <property type="protein sequence ID" value="PgR015_g089_t08"/>
    <property type="gene ID" value="PgR015_g089"/>
</dbReference>
<keyword evidence="1" id="KW-1185">Reference proteome</keyword>
<evidence type="ECO:0000313" key="1">
    <source>
        <dbReference type="Proteomes" id="UP000887569"/>
    </source>
</evidence>
<dbReference type="AlphaFoldDB" id="A0A915AW71"/>
<proteinExistence type="predicted"/>
<name>A0A915AW71_PARUN</name>
<dbReference type="Proteomes" id="UP000887569">
    <property type="component" value="Unplaced"/>
</dbReference>